<evidence type="ECO:0000313" key="3">
    <source>
        <dbReference type="Proteomes" id="UP000549113"/>
    </source>
</evidence>
<protein>
    <submittedName>
        <fullName evidence="2">Uncharacterized protein</fullName>
    </submittedName>
</protein>
<dbReference type="AlphaFoldDB" id="A0AA40SQZ2"/>
<feature type="transmembrane region" description="Helical" evidence="1">
    <location>
        <begin position="46"/>
        <end position="71"/>
    </location>
</feature>
<dbReference type="Proteomes" id="UP000549113">
    <property type="component" value="Unassembled WGS sequence"/>
</dbReference>
<accession>A0AA40SQZ2</accession>
<organism evidence="2 3">
    <name type="scientific">Microbacterium invictum</name>
    <dbReference type="NCBI Taxonomy" id="515415"/>
    <lineage>
        <taxon>Bacteria</taxon>
        <taxon>Bacillati</taxon>
        <taxon>Actinomycetota</taxon>
        <taxon>Actinomycetes</taxon>
        <taxon>Micrococcales</taxon>
        <taxon>Microbacteriaceae</taxon>
        <taxon>Microbacterium</taxon>
    </lineage>
</organism>
<keyword evidence="1" id="KW-0812">Transmembrane</keyword>
<keyword evidence="1" id="KW-0472">Membrane</keyword>
<feature type="transmembrane region" description="Helical" evidence="1">
    <location>
        <begin position="129"/>
        <end position="146"/>
    </location>
</feature>
<reference evidence="2 3" key="1">
    <citation type="submission" date="2020-08" db="EMBL/GenBank/DDBJ databases">
        <title>Sequencing the genomes of 1000 actinobacteria strains.</title>
        <authorList>
            <person name="Klenk H.-P."/>
        </authorList>
    </citation>
    <scope>NUCLEOTIDE SEQUENCE [LARGE SCALE GENOMIC DNA]</scope>
    <source>
        <strain evidence="2 3">DSM 19600</strain>
    </source>
</reference>
<gene>
    <name evidence="2" type="ORF">BKA10_002560</name>
</gene>
<proteinExistence type="predicted"/>
<name>A0AA40SQZ2_9MICO</name>
<keyword evidence="1" id="KW-1133">Transmembrane helix</keyword>
<evidence type="ECO:0000313" key="2">
    <source>
        <dbReference type="EMBL" id="MBB4140766.1"/>
    </source>
</evidence>
<dbReference type="RefSeq" id="WP_183500247.1">
    <property type="nucleotide sequence ID" value="NZ_BAABCO010000004.1"/>
</dbReference>
<keyword evidence="3" id="KW-1185">Reference proteome</keyword>
<dbReference type="EMBL" id="JACIFH010000001">
    <property type="protein sequence ID" value="MBB4140766.1"/>
    <property type="molecule type" value="Genomic_DNA"/>
</dbReference>
<sequence>MKFFAALTGVGALLSNPALLLGLFLMVIAAMSWAGTTIGRESGWTTVFSVGAVLLLWLTPPTMFVASLAHTEREYQRARRDEVRRTLRRGRFPSAFGAALVGLLAPALVLMILLGFIANAACERGDMSASLAFAWSPLGTFARILAPSFGMSNAITC</sequence>
<evidence type="ECO:0000256" key="1">
    <source>
        <dbReference type="SAM" id="Phobius"/>
    </source>
</evidence>
<comment type="caution">
    <text evidence="2">The sequence shown here is derived from an EMBL/GenBank/DDBJ whole genome shotgun (WGS) entry which is preliminary data.</text>
</comment>
<feature type="transmembrane region" description="Helical" evidence="1">
    <location>
        <begin position="92"/>
        <end position="117"/>
    </location>
</feature>